<evidence type="ECO:0000313" key="2">
    <source>
        <dbReference type="EMBL" id="SGZ00032.1"/>
    </source>
</evidence>
<gene>
    <name evidence="2" type="ORF">NVI5450_2257</name>
</gene>
<keyword evidence="1" id="KW-1133">Transmembrane helix</keyword>
<feature type="transmembrane region" description="Helical" evidence="1">
    <location>
        <begin position="12"/>
        <end position="37"/>
    </location>
</feature>
<organism evidence="2 3">
    <name type="scientific">Moritella viscosa</name>
    <dbReference type="NCBI Taxonomy" id="80854"/>
    <lineage>
        <taxon>Bacteria</taxon>
        <taxon>Pseudomonadati</taxon>
        <taxon>Pseudomonadota</taxon>
        <taxon>Gammaproteobacteria</taxon>
        <taxon>Alteromonadales</taxon>
        <taxon>Moritellaceae</taxon>
        <taxon>Moritella</taxon>
    </lineage>
</organism>
<proteinExistence type="predicted"/>
<protein>
    <recommendedName>
        <fullName evidence="4">MFS transporter</fullName>
    </recommendedName>
</protein>
<evidence type="ECO:0000256" key="1">
    <source>
        <dbReference type="SAM" id="Phobius"/>
    </source>
</evidence>
<feature type="transmembrane region" description="Helical" evidence="1">
    <location>
        <begin position="57"/>
        <end position="81"/>
    </location>
</feature>
<evidence type="ECO:0008006" key="4">
    <source>
        <dbReference type="Google" id="ProtNLM"/>
    </source>
</evidence>
<sequence>MSLISMPFVGTGFNTGLHIVAAVVLIATVAAAGISFWKFHEVPIHQAHKNSHQQLTLITTLTWVGFIWHWVWVLAVIIAFVDAEQAIAKVRDIWKAEGDNSC</sequence>
<keyword evidence="1" id="KW-0812">Transmembrane</keyword>
<dbReference type="EMBL" id="FPLD01000061">
    <property type="protein sequence ID" value="SGZ00032.1"/>
    <property type="molecule type" value="Genomic_DNA"/>
</dbReference>
<dbReference type="AlphaFoldDB" id="A0A1K9ZPI5"/>
<dbReference type="Proteomes" id="UP000183794">
    <property type="component" value="Unassembled WGS sequence"/>
</dbReference>
<accession>A0A1K9ZPI5</accession>
<evidence type="ECO:0000313" key="3">
    <source>
        <dbReference type="Proteomes" id="UP000183794"/>
    </source>
</evidence>
<reference evidence="2 3" key="1">
    <citation type="submission" date="2016-11" db="EMBL/GenBank/DDBJ databases">
        <authorList>
            <person name="Jaros S."/>
            <person name="Januszkiewicz K."/>
            <person name="Wedrychowicz H."/>
        </authorList>
    </citation>
    <scope>NUCLEOTIDE SEQUENCE [LARGE SCALE GENOMIC DNA]</scope>
    <source>
        <strain evidence="2">NVI 5450</strain>
    </source>
</reference>
<name>A0A1K9ZPI5_9GAMM</name>
<keyword evidence="1" id="KW-0472">Membrane</keyword>